<feature type="transmembrane region" description="Helical" evidence="1">
    <location>
        <begin position="117"/>
        <end position="135"/>
    </location>
</feature>
<dbReference type="AlphaFoldDB" id="A0A1I0SLH2"/>
<keyword evidence="1" id="KW-1133">Transmembrane helix</keyword>
<protein>
    <submittedName>
        <fullName evidence="2">Uncharacterized protein</fullName>
    </submittedName>
</protein>
<keyword evidence="1" id="KW-0812">Transmembrane</keyword>
<feature type="transmembrane region" description="Helical" evidence="1">
    <location>
        <begin position="41"/>
        <end position="69"/>
    </location>
</feature>
<dbReference type="RefSeq" id="WP_090980087.1">
    <property type="nucleotide sequence ID" value="NZ_FOJM01000002.1"/>
</dbReference>
<name>A0A1I0SLH2_9SPHI</name>
<reference evidence="3" key="1">
    <citation type="submission" date="2016-10" db="EMBL/GenBank/DDBJ databases">
        <authorList>
            <person name="Varghese N."/>
            <person name="Submissions S."/>
        </authorList>
    </citation>
    <scope>NUCLEOTIDE SEQUENCE [LARGE SCALE GENOMIC DNA]</scope>
    <source>
        <strain evidence="3">DSM 18130</strain>
    </source>
</reference>
<organism evidence="2 3">
    <name type="scientific">Pedobacter suwonensis</name>
    <dbReference type="NCBI Taxonomy" id="332999"/>
    <lineage>
        <taxon>Bacteria</taxon>
        <taxon>Pseudomonadati</taxon>
        <taxon>Bacteroidota</taxon>
        <taxon>Sphingobacteriia</taxon>
        <taxon>Sphingobacteriales</taxon>
        <taxon>Sphingobacteriaceae</taxon>
        <taxon>Pedobacter</taxon>
    </lineage>
</organism>
<gene>
    <name evidence="2" type="ORF">SAMN04488511_10243</name>
</gene>
<dbReference type="EMBL" id="FOJM01000002">
    <property type="protein sequence ID" value="SFA40339.1"/>
    <property type="molecule type" value="Genomic_DNA"/>
</dbReference>
<feature type="transmembrane region" description="Helical" evidence="1">
    <location>
        <begin position="9"/>
        <end position="29"/>
    </location>
</feature>
<evidence type="ECO:0000313" key="2">
    <source>
        <dbReference type="EMBL" id="SFA40339.1"/>
    </source>
</evidence>
<accession>A0A1I0SLH2</accession>
<keyword evidence="1" id="KW-0472">Membrane</keyword>
<sequence>MTKLILKYWIIDLLAGFILYVAYIITIINSSASGNGLEATILYFADIVLDIGFSLLYLAAAVICSFTVLLNFIREIRNSSFFSWLSFSGAPVLLIGMFIASLSMDGYHYSKNVMTKLWIFALLYPCITTILYVRFRKQYRNSIAFPVMRVS</sequence>
<dbReference type="OrthoDB" id="710029at2"/>
<feature type="transmembrane region" description="Helical" evidence="1">
    <location>
        <begin position="81"/>
        <end position="102"/>
    </location>
</feature>
<evidence type="ECO:0000256" key="1">
    <source>
        <dbReference type="SAM" id="Phobius"/>
    </source>
</evidence>
<keyword evidence="3" id="KW-1185">Reference proteome</keyword>
<evidence type="ECO:0000313" key="3">
    <source>
        <dbReference type="Proteomes" id="UP000198836"/>
    </source>
</evidence>
<dbReference type="Proteomes" id="UP000198836">
    <property type="component" value="Unassembled WGS sequence"/>
</dbReference>
<proteinExistence type="predicted"/>